<feature type="transmembrane region" description="Helical" evidence="1">
    <location>
        <begin position="69"/>
        <end position="87"/>
    </location>
</feature>
<gene>
    <name evidence="2" type="ORF">QQS35_04940</name>
</gene>
<dbReference type="RefSeq" id="WP_285930762.1">
    <property type="nucleotide sequence ID" value="NZ_JASTZU010000018.1"/>
</dbReference>
<reference evidence="2 3" key="1">
    <citation type="submission" date="2023-06" db="EMBL/GenBank/DDBJ databases">
        <title>Aquibacillus rhizosphaerae LR5S19.</title>
        <authorList>
            <person name="Sun J.-Q."/>
        </authorList>
    </citation>
    <scope>NUCLEOTIDE SEQUENCE [LARGE SCALE GENOMIC DNA]</scope>
    <source>
        <strain evidence="2 3">LR5S19</strain>
    </source>
</reference>
<keyword evidence="1" id="KW-0812">Transmembrane</keyword>
<comment type="caution">
    <text evidence="2">The sequence shown here is derived from an EMBL/GenBank/DDBJ whole genome shotgun (WGS) entry which is preliminary data.</text>
</comment>
<protein>
    <recommendedName>
        <fullName evidence="4">Permease</fullName>
    </recommendedName>
</protein>
<organism evidence="2 3">
    <name type="scientific">Aquibacillus rhizosphaerae</name>
    <dbReference type="NCBI Taxonomy" id="3051431"/>
    <lineage>
        <taxon>Bacteria</taxon>
        <taxon>Bacillati</taxon>
        <taxon>Bacillota</taxon>
        <taxon>Bacilli</taxon>
        <taxon>Bacillales</taxon>
        <taxon>Bacillaceae</taxon>
        <taxon>Aquibacillus</taxon>
    </lineage>
</organism>
<keyword evidence="3" id="KW-1185">Reference proteome</keyword>
<evidence type="ECO:0008006" key="4">
    <source>
        <dbReference type="Google" id="ProtNLM"/>
    </source>
</evidence>
<feature type="transmembrane region" description="Helical" evidence="1">
    <location>
        <begin position="99"/>
        <end position="121"/>
    </location>
</feature>
<evidence type="ECO:0000313" key="2">
    <source>
        <dbReference type="EMBL" id="MDL4839803.1"/>
    </source>
</evidence>
<evidence type="ECO:0000256" key="1">
    <source>
        <dbReference type="SAM" id="Phobius"/>
    </source>
</evidence>
<keyword evidence="1" id="KW-0472">Membrane</keyword>
<accession>A0ABT7L1V2</accession>
<sequence>MKKLLQNEWFRKYGFFVSGLLLLFIGLLLIVDGKTSLPYRISFIIIAICGAIQVIATFISDKWKNTENLIKYSFIGSGYVLMGSAIWEHLVHGIIKVPIWGLVTIYFFFIVGFFTGIATVIDRIKGIKSRNSTNYG</sequence>
<dbReference type="EMBL" id="JASTZU010000018">
    <property type="protein sequence ID" value="MDL4839803.1"/>
    <property type="molecule type" value="Genomic_DNA"/>
</dbReference>
<dbReference type="Proteomes" id="UP001235343">
    <property type="component" value="Unassembled WGS sequence"/>
</dbReference>
<feature type="transmembrane region" description="Helical" evidence="1">
    <location>
        <begin position="12"/>
        <end position="31"/>
    </location>
</feature>
<evidence type="ECO:0000313" key="3">
    <source>
        <dbReference type="Proteomes" id="UP001235343"/>
    </source>
</evidence>
<proteinExistence type="predicted"/>
<keyword evidence="1" id="KW-1133">Transmembrane helix</keyword>
<name>A0ABT7L1V2_9BACI</name>
<feature type="transmembrane region" description="Helical" evidence="1">
    <location>
        <begin position="37"/>
        <end position="57"/>
    </location>
</feature>